<evidence type="ECO:0000313" key="4">
    <source>
        <dbReference type="Proteomes" id="UP000018936"/>
    </source>
</evidence>
<evidence type="ECO:0000313" key="3">
    <source>
        <dbReference type="EMBL" id="ETE56749.1"/>
    </source>
</evidence>
<sequence>MGGEDPHSPALGHERRHLLAFSPADLGSFPCSRKGELLASRKDFRMNTCTPHHSGLFMLELAGLSPTQYQAGRNGGWGHGHPTGDQSLVPTAGSVPMEISTCETPVLALDFSGEGSESQRPNELR</sequence>
<feature type="non-terminal residue" evidence="3">
    <location>
        <position position="1"/>
    </location>
</feature>
<evidence type="ECO:0000259" key="2">
    <source>
        <dbReference type="Pfam" id="PF16869"/>
    </source>
</evidence>
<dbReference type="Proteomes" id="UP000018936">
    <property type="component" value="Unassembled WGS sequence"/>
</dbReference>
<dbReference type="InterPro" id="IPR031719">
    <property type="entry name" value="H2_M"/>
</dbReference>
<gene>
    <name evidence="3" type="ORF">L345_17539</name>
</gene>
<dbReference type="Pfam" id="PF16869">
    <property type="entry name" value="CNDH2_M"/>
    <property type="match status" value="1"/>
</dbReference>
<dbReference type="EMBL" id="AZIM01013264">
    <property type="protein sequence ID" value="ETE56749.1"/>
    <property type="molecule type" value="Genomic_DNA"/>
</dbReference>
<evidence type="ECO:0000256" key="1">
    <source>
        <dbReference type="SAM" id="MobiDB-lite"/>
    </source>
</evidence>
<comment type="caution">
    <text evidence="3">The sequence shown here is derived from an EMBL/GenBank/DDBJ whole genome shotgun (WGS) entry which is preliminary data.</text>
</comment>
<feature type="region of interest" description="Disordered" evidence="1">
    <location>
        <begin position="72"/>
        <end position="92"/>
    </location>
</feature>
<protein>
    <recommendedName>
        <fullName evidence="2">Condensin II complex subunit H2 middle domain-containing protein</fullName>
    </recommendedName>
</protein>
<feature type="domain" description="Condensin II complex subunit H2 middle" evidence="2">
    <location>
        <begin position="31"/>
        <end position="68"/>
    </location>
</feature>
<feature type="non-terminal residue" evidence="3">
    <location>
        <position position="125"/>
    </location>
</feature>
<dbReference type="AlphaFoldDB" id="V8N394"/>
<proteinExistence type="predicted"/>
<accession>V8N394</accession>
<reference evidence="3 4" key="1">
    <citation type="journal article" date="2013" name="Proc. Natl. Acad. Sci. U.S.A.">
        <title>The king cobra genome reveals dynamic gene evolution and adaptation in the snake venom system.</title>
        <authorList>
            <person name="Vonk F.J."/>
            <person name="Casewell N.R."/>
            <person name="Henkel C.V."/>
            <person name="Heimberg A.M."/>
            <person name="Jansen H.J."/>
            <person name="McCleary R.J."/>
            <person name="Kerkkamp H.M."/>
            <person name="Vos R.A."/>
            <person name="Guerreiro I."/>
            <person name="Calvete J.J."/>
            <person name="Wuster W."/>
            <person name="Woods A.E."/>
            <person name="Logan J.M."/>
            <person name="Harrison R.A."/>
            <person name="Castoe T.A."/>
            <person name="de Koning A.P."/>
            <person name="Pollock D.D."/>
            <person name="Yandell M."/>
            <person name="Calderon D."/>
            <person name="Renjifo C."/>
            <person name="Currier R.B."/>
            <person name="Salgado D."/>
            <person name="Pla D."/>
            <person name="Sanz L."/>
            <person name="Hyder A.S."/>
            <person name="Ribeiro J.M."/>
            <person name="Arntzen J.W."/>
            <person name="van den Thillart G.E."/>
            <person name="Boetzer M."/>
            <person name="Pirovano W."/>
            <person name="Dirks R.P."/>
            <person name="Spaink H.P."/>
            <person name="Duboule D."/>
            <person name="McGlinn E."/>
            <person name="Kini R.M."/>
            <person name="Richardson M.K."/>
        </authorList>
    </citation>
    <scope>NUCLEOTIDE SEQUENCE</scope>
    <source>
        <tissue evidence="3">Blood</tissue>
    </source>
</reference>
<dbReference type="OrthoDB" id="10038475at2759"/>
<organism evidence="3 4">
    <name type="scientific">Ophiophagus hannah</name>
    <name type="common">King cobra</name>
    <name type="synonym">Naja hannah</name>
    <dbReference type="NCBI Taxonomy" id="8665"/>
    <lineage>
        <taxon>Eukaryota</taxon>
        <taxon>Metazoa</taxon>
        <taxon>Chordata</taxon>
        <taxon>Craniata</taxon>
        <taxon>Vertebrata</taxon>
        <taxon>Euteleostomi</taxon>
        <taxon>Lepidosauria</taxon>
        <taxon>Squamata</taxon>
        <taxon>Bifurcata</taxon>
        <taxon>Unidentata</taxon>
        <taxon>Episquamata</taxon>
        <taxon>Toxicofera</taxon>
        <taxon>Serpentes</taxon>
        <taxon>Colubroidea</taxon>
        <taxon>Elapidae</taxon>
        <taxon>Elapinae</taxon>
        <taxon>Ophiophagus</taxon>
    </lineage>
</organism>
<keyword evidence="4" id="KW-1185">Reference proteome</keyword>
<name>V8N394_OPHHA</name>